<dbReference type="Proteomes" id="UP001327027">
    <property type="component" value="Unassembled WGS sequence"/>
</dbReference>
<feature type="domain" description="Beta-lactamase-related" evidence="2">
    <location>
        <begin position="66"/>
        <end position="400"/>
    </location>
</feature>
<evidence type="ECO:0000313" key="3">
    <source>
        <dbReference type="EMBL" id="MEB3344238.1"/>
    </source>
</evidence>
<gene>
    <name evidence="3" type="ORF">U6A24_02140</name>
</gene>
<dbReference type="EC" id="3.1.1.103" evidence="3"/>
<dbReference type="EMBL" id="JAYKLX010000001">
    <property type="protein sequence ID" value="MEB3344238.1"/>
    <property type="molecule type" value="Genomic_DNA"/>
</dbReference>
<organism evidence="3 4">
    <name type="scientific">Aquimarina gracilis</name>
    <dbReference type="NCBI Taxonomy" id="874422"/>
    <lineage>
        <taxon>Bacteria</taxon>
        <taxon>Pseudomonadati</taxon>
        <taxon>Bacteroidota</taxon>
        <taxon>Flavobacteriia</taxon>
        <taxon>Flavobacteriales</taxon>
        <taxon>Flavobacteriaceae</taxon>
        <taxon>Aquimarina</taxon>
    </lineage>
</organism>
<name>A0ABU5ZRG5_9FLAO</name>
<evidence type="ECO:0000313" key="4">
    <source>
        <dbReference type="Proteomes" id="UP001327027"/>
    </source>
</evidence>
<dbReference type="PANTHER" id="PTHR46825">
    <property type="entry name" value="D-ALANYL-D-ALANINE-CARBOXYPEPTIDASE/ENDOPEPTIDASE AMPH"/>
    <property type="match status" value="1"/>
</dbReference>
<accession>A0ABU5ZRG5</accession>
<dbReference type="GO" id="GO:0016787">
    <property type="term" value="F:hydrolase activity"/>
    <property type="evidence" value="ECO:0007669"/>
    <property type="project" value="UniProtKB-KW"/>
</dbReference>
<keyword evidence="4" id="KW-1185">Reference proteome</keyword>
<dbReference type="SUPFAM" id="SSF56601">
    <property type="entry name" value="beta-lactamase/transpeptidase-like"/>
    <property type="match status" value="1"/>
</dbReference>
<feature type="chain" id="PRO_5046905700" evidence="1">
    <location>
        <begin position="25"/>
        <end position="431"/>
    </location>
</feature>
<dbReference type="InterPro" id="IPR001466">
    <property type="entry name" value="Beta-lactam-related"/>
</dbReference>
<evidence type="ECO:0000259" key="2">
    <source>
        <dbReference type="Pfam" id="PF00144"/>
    </source>
</evidence>
<proteinExistence type="predicted"/>
<dbReference type="RefSeq" id="WP_324178288.1">
    <property type="nucleotide sequence ID" value="NZ_BAABAW010000016.1"/>
</dbReference>
<reference evidence="3 4" key="1">
    <citation type="journal article" date="2013" name="Int. J. Syst. Evol. Microbiol.">
        <title>Aquimarina gracilis sp. nov., isolated from the gut microflora of a mussel, Mytilus coruscus, and emended description of Aquimarina spongiae.</title>
        <authorList>
            <person name="Park S.C."/>
            <person name="Choe H.N."/>
            <person name="Baik K.S."/>
            <person name="Seong C.N."/>
        </authorList>
    </citation>
    <scope>NUCLEOTIDE SEQUENCE [LARGE SCALE GENOMIC DNA]</scope>
    <source>
        <strain evidence="3 4">PSC32</strain>
    </source>
</reference>
<keyword evidence="1" id="KW-0732">Signal</keyword>
<dbReference type="InterPro" id="IPR012338">
    <property type="entry name" value="Beta-lactam/transpept-like"/>
</dbReference>
<comment type="caution">
    <text evidence="3">The sequence shown here is derived from an EMBL/GenBank/DDBJ whole genome shotgun (WGS) entry which is preliminary data.</text>
</comment>
<dbReference type="PANTHER" id="PTHR46825:SF15">
    <property type="entry name" value="BETA-LACTAMASE-RELATED DOMAIN-CONTAINING PROTEIN"/>
    <property type="match status" value="1"/>
</dbReference>
<protein>
    <submittedName>
        <fullName evidence="3">Serine hydrolase domain-containing protein</fullName>
        <ecNumber evidence="3">3.1.1.103</ecNumber>
    </submittedName>
</protein>
<dbReference type="InterPro" id="IPR050491">
    <property type="entry name" value="AmpC-like"/>
</dbReference>
<dbReference type="Gene3D" id="3.40.710.10">
    <property type="entry name" value="DD-peptidase/beta-lactamase superfamily"/>
    <property type="match status" value="1"/>
</dbReference>
<sequence length="431" mass="48194">MKKLLAIATPSMLLIAFLFSFVPAKKTERNGKTLAEHINPIQFPQPEPTEPLFSDVSKKRLEQAIQKYFDNAVKRNQIVGASVAVVKCDSIIYAGGFGNRNASLKDTVNANTVFRIGSVSKGFAGILTGIHVQDGDIAWQDKIIDHIPNFKLANKTQTNKVTLSHVLSHTSGLPYHSFTNLVEDGLTLTTIAGRFNEVLPLQEPGNFYNYQNAIFALSGEIIERVTGKPLKEVIQDRIFDPLQMETASASYEALEKSENVAMPHQRVRRGWRPMRINKKYYNAVAAGGVNASAVDMGKWMKFLLGNNPDVLLPSTMKDVFNPMVQVGGRRNYYQRWPGYKASFYALGWRIHEFKDAESGDVNKVIHHGGGVNNYRSEIAIYPNEDIGICVLFNSPNKMAKDCIPKIHEIIKEVMQLESQDNEYMAESLVAL</sequence>
<dbReference type="Pfam" id="PF00144">
    <property type="entry name" value="Beta-lactamase"/>
    <property type="match status" value="1"/>
</dbReference>
<keyword evidence="3" id="KW-0378">Hydrolase</keyword>
<evidence type="ECO:0000256" key="1">
    <source>
        <dbReference type="SAM" id="SignalP"/>
    </source>
</evidence>
<feature type="signal peptide" evidence="1">
    <location>
        <begin position="1"/>
        <end position="24"/>
    </location>
</feature>